<feature type="transmembrane region" description="Helical" evidence="16">
    <location>
        <begin position="108"/>
        <end position="126"/>
    </location>
</feature>
<comment type="function">
    <text evidence="12">Involved in transport of phospholipids.</text>
</comment>
<dbReference type="InterPro" id="IPR008250">
    <property type="entry name" value="ATPase_P-typ_transduc_dom_A_sf"/>
</dbReference>
<evidence type="ECO:0000256" key="5">
    <source>
        <dbReference type="ARBA" id="ARBA00022741"/>
    </source>
</evidence>
<keyword evidence="8 16" id="KW-1278">Translocase</keyword>
<dbReference type="GO" id="GO:0000287">
    <property type="term" value="F:magnesium ion binding"/>
    <property type="evidence" value="ECO:0007669"/>
    <property type="project" value="UniProtKB-UniRule"/>
</dbReference>
<evidence type="ECO:0000259" key="18">
    <source>
        <dbReference type="Pfam" id="PF16209"/>
    </source>
</evidence>
<dbReference type="InterPro" id="IPR018303">
    <property type="entry name" value="ATPase_P-typ_P_site"/>
</dbReference>
<dbReference type="GO" id="GO:0140326">
    <property type="term" value="F:ATPase-coupled intramembrane lipid transporter activity"/>
    <property type="evidence" value="ECO:0007669"/>
    <property type="project" value="UniProtKB-EC"/>
</dbReference>
<feature type="region of interest" description="Disordered" evidence="17">
    <location>
        <begin position="156"/>
        <end position="175"/>
    </location>
</feature>
<feature type="transmembrane region" description="Helical" evidence="16">
    <location>
        <begin position="1040"/>
        <end position="1062"/>
    </location>
</feature>
<evidence type="ECO:0000256" key="6">
    <source>
        <dbReference type="ARBA" id="ARBA00022840"/>
    </source>
</evidence>
<feature type="binding site" evidence="14">
    <location>
        <position position="903"/>
    </location>
    <ligand>
        <name>ATP</name>
        <dbReference type="ChEBI" id="CHEBI:30616"/>
    </ligand>
</feature>
<feature type="binding site" evidence="14">
    <location>
        <position position="470"/>
    </location>
    <ligand>
        <name>ATP</name>
        <dbReference type="ChEBI" id="CHEBI:30616"/>
    </ligand>
</feature>
<dbReference type="InterPro" id="IPR006539">
    <property type="entry name" value="P-type_ATPase_IV"/>
</dbReference>
<dbReference type="FunFam" id="3.40.50.1000:FF:000014">
    <property type="entry name" value="Phospholipid-transporting ATPase"/>
    <property type="match status" value="1"/>
</dbReference>
<dbReference type="GO" id="GO:0005524">
    <property type="term" value="F:ATP binding"/>
    <property type="evidence" value="ECO:0007669"/>
    <property type="project" value="UniProtKB-UniRule"/>
</dbReference>
<comment type="subcellular location">
    <subcellularLocation>
        <location evidence="1 16">Membrane</location>
        <topology evidence="1 16">Multi-pass membrane protein</topology>
    </subcellularLocation>
</comment>
<dbReference type="EC" id="7.6.2.1" evidence="16"/>
<dbReference type="SFLD" id="SFLDG00002">
    <property type="entry name" value="C1.7:_P-type_atpase_like"/>
    <property type="match status" value="1"/>
</dbReference>
<feature type="binding site" evidence="15">
    <location>
        <position position="900"/>
    </location>
    <ligand>
        <name>Mg(2+)</name>
        <dbReference type="ChEBI" id="CHEBI:18420"/>
    </ligand>
</feature>
<evidence type="ECO:0000256" key="16">
    <source>
        <dbReference type="RuleBase" id="RU362033"/>
    </source>
</evidence>
<feature type="binding site" evidence="14">
    <location>
        <position position="629"/>
    </location>
    <ligand>
        <name>ATP</name>
        <dbReference type="ChEBI" id="CHEBI:30616"/>
    </ligand>
</feature>
<evidence type="ECO:0000256" key="15">
    <source>
        <dbReference type="PIRSR" id="PIRSR606539-3"/>
    </source>
</evidence>
<feature type="transmembrane region" description="Helical" evidence="16">
    <location>
        <begin position="961"/>
        <end position="978"/>
    </location>
</feature>
<feature type="binding site" evidence="14">
    <location>
        <position position="472"/>
    </location>
    <ligand>
        <name>ATP</name>
        <dbReference type="ChEBI" id="CHEBI:30616"/>
    </ligand>
</feature>
<feature type="region of interest" description="Disordered" evidence="17">
    <location>
        <begin position="1189"/>
        <end position="1208"/>
    </location>
</feature>
<dbReference type="PANTHER" id="PTHR24092:SF175">
    <property type="entry name" value="PHOSPHOLIPID-TRANSPORTING ATPASE"/>
    <property type="match status" value="1"/>
</dbReference>
<evidence type="ECO:0000256" key="1">
    <source>
        <dbReference type="ARBA" id="ARBA00004141"/>
    </source>
</evidence>
<feature type="binding site" evidence="15">
    <location>
        <position position="904"/>
    </location>
    <ligand>
        <name>Mg(2+)</name>
        <dbReference type="ChEBI" id="CHEBI:18420"/>
    </ligand>
</feature>
<dbReference type="InterPro" id="IPR023298">
    <property type="entry name" value="ATPase_P-typ_TM_dom_sf"/>
</dbReference>
<feature type="active site" description="4-aspartylphosphate intermediate" evidence="13">
    <location>
        <position position="470"/>
    </location>
</feature>
<dbReference type="InterPro" id="IPR032631">
    <property type="entry name" value="P-type_ATPase_N"/>
</dbReference>
<feature type="transmembrane region" description="Helical" evidence="16">
    <location>
        <begin position="1147"/>
        <end position="1170"/>
    </location>
</feature>
<dbReference type="PRINTS" id="PR00119">
    <property type="entry name" value="CATATPASE"/>
</dbReference>
<keyword evidence="7 15" id="KW-0460">Magnesium</keyword>
<dbReference type="CDD" id="cd02073">
    <property type="entry name" value="P-type_ATPase_APLT_Dnf-like"/>
    <property type="match status" value="1"/>
</dbReference>
<evidence type="ECO:0000256" key="13">
    <source>
        <dbReference type="PIRSR" id="PIRSR606539-1"/>
    </source>
</evidence>
<dbReference type="FunFam" id="3.40.1110.10:FF:000042">
    <property type="entry name" value="Phospholipid-transporting ATPase"/>
    <property type="match status" value="1"/>
</dbReference>
<keyword evidence="3 16" id="KW-0812">Transmembrane</keyword>
<dbReference type="NCBIfam" id="TIGR01652">
    <property type="entry name" value="ATPase-Plipid"/>
    <property type="match status" value="1"/>
</dbReference>
<evidence type="ECO:0000256" key="9">
    <source>
        <dbReference type="ARBA" id="ARBA00022989"/>
    </source>
</evidence>
<feature type="binding site" evidence="14">
    <location>
        <position position="880"/>
    </location>
    <ligand>
        <name>ATP</name>
        <dbReference type="ChEBI" id="CHEBI:30616"/>
    </ligand>
</feature>
<evidence type="ECO:0000259" key="19">
    <source>
        <dbReference type="Pfam" id="PF16212"/>
    </source>
</evidence>
<dbReference type="SUPFAM" id="SSF81653">
    <property type="entry name" value="Calcium ATPase, transduction domain A"/>
    <property type="match status" value="1"/>
</dbReference>
<keyword evidence="5 14" id="KW-0547">Nucleotide-binding</keyword>
<evidence type="ECO:0000313" key="20">
    <source>
        <dbReference type="EMBL" id="WVZ95643.1"/>
    </source>
</evidence>
<keyword evidence="21" id="KW-1185">Reference proteome</keyword>
<protein>
    <recommendedName>
        <fullName evidence="16">Phospholipid-transporting ATPase</fullName>
        <ecNumber evidence="16">7.6.2.1</ecNumber>
    </recommendedName>
</protein>
<comment type="catalytic activity">
    <reaction evidence="11 16">
        <text>ATP + H2O + phospholipidSide 1 = ADP + phosphate + phospholipidSide 2.</text>
        <dbReference type="EC" id="7.6.2.1"/>
    </reaction>
</comment>
<sequence>MAGGDQADDGNPNNRRRRRSRRRAGVRLSKLYSLACGRRPSVADDESRIGGPGFSRVVNAGALPLPRPLQPQDAAEPLQQQSSNSISTTKYNLFTFLPKSLFEQFRRVANIYFLLTAILFATPLAPYSSSSAIAPLVLVILATMVKEAVEDWRRNQQDSEVNNRSTKVLHHQEGDGDGDEIFRDARWKDIRVGDIVKVHKDEFFPADLVLLSSSYEDAVCYVETMNLDGETNLKLKQSLDITSAALPDDHSLRSFGAVIRCEDPNPHLYTFVGNIQLLHHQHQDQPHPLSPQQLLLRDSKLRNTDYVYGAVVFTGHDTKVMQNAMRAPSKRSNIERKMDRIIYLLLSSLVLISLIGSIVFGIATKEDLRDDDDGTEVMKRWYLRPDDTTIYFDPNKSAAAAMLHFLTAMMLYGNFIPISLYISIEIVKLLQALFINQDVHMYHKDTDTPAHARTSNLNEELGQVHTILTDKTGTLTCNSMEFIKCSIAGTAYGRGVTEVERAMAKRKGGVTHDAAAESSDQHPAIKGFNFSDERVMDGNWVNQPHAHLIDMFFRLLAVCHTCIPEVDEESGKISYEAESPDEAAFVVAARELGFTFYQRTQTAVYLHELDPLTGNQVDRSYRILNVLEFNSARKRMSVIVQNEEGKTLLFSKGADSVMFERLSASESAYREVTQQHINEYADAGLRTLVLAYRELEEDEYAYFDRKFTAAKNSISADRDEQIEEAANLLERDLILLGATAVEDKLQKGVPECVDKLAQAGIKIWVLTGDKMETAINIGYACSLLRQGMKQITITLETADIIALEKGGDKAAITKASKDSVVQQINEGKKLANASSGETFALIIDGKSLTYALEDDTKDMFLDLAIGCGSVICCRSSPKQKALVTRLVKTGTGKVTLAIGDGANDVGMIQEADIGVGISGAEGMQAVMASDVSIAQFRFLERLLLVHGHWCYSRISSMICYFFYKNITFGATLFLYEAYTSFSGQPFYNDWAMSCYNIFFTSLPVIAMGVFDQDVSARFCLKFPMLYQEGPQNLLFRWRRIIGWMVYGAASAVIIFFLTTTALQHQAFRRGGEVVDMATLGATTYTCIVWAVNLQMLITVSYFTLVQHVCIWAGIALWYVFLLAYGAITPSFSTTYYMVFVEALAGAPSYWVVTLLVSTAALVPYFILAVIKTWFFPDYHNQIQWQRHRDRRAHQQNTNNHPDHESADDDVEIVGQALRQFSVRSTGVGVSARRDAAVLLGLNSTQVHHAADSPAPQAPVPVSS</sequence>
<organism evidence="20 21">
    <name type="scientific">Paspalum notatum var. saurae</name>
    <dbReference type="NCBI Taxonomy" id="547442"/>
    <lineage>
        <taxon>Eukaryota</taxon>
        <taxon>Viridiplantae</taxon>
        <taxon>Streptophyta</taxon>
        <taxon>Embryophyta</taxon>
        <taxon>Tracheophyta</taxon>
        <taxon>Spermatophyta</taxon>
        <taxon>Magnoliopsida</taxon>
        <taxon>Liliopsida</taxon>
        <taxon>Poales</taxon>
        <taxon>Poaceae</taxon>
        <taxon>PACMAD clade</taxon>
        <taxon>Panicoideae</taxon>
        <taxon>Andropogonodae</taxon>
        <taxon>Paspaleae</taxon>
        <taxon>Paspalinae</taxon>
        <taxon>Paspalum</taxon>
    </lineage>
</organism>
<feature type="domain" description="P-type ATPase C-terminal" evidence="19">
    <location>
        <begin position="926"/>
        <end position="1177"/>
    </location>
</feature>
<feature type="transmembrane region" description="Helical" evidence="16">
    <location>
        <begin position="401"/>
        <end position="424"/>
    </location>
</feature>
<evidence type="ECO:0000313" key="21">
    <source>
        <dbReference type="Proteomes" id="UP001341281"/>
    </source>
</evidence>
<feature type="binding site" evidence="14">
    <location>
        <position position="686"/>
    </location>
    <ligand>
        <name>ATP</name>
        <dbReference type="ChEBI" id="CHEBI:30616"/>
    </ligand>
</feature>
<dbReference type="InterPro" id="IPR023299">
    <property type="entry name" value="ATPase_P-typ_cyto_dom_N"/>
</dbReference>
<evidence type="ECO:0000256" key="8">
    <source>
        <dbReference type="ARBA" id="ARBA00022967"/>
    </source>
</evidence>
<dbReference type="PANTHER" id="PTHR24092">
    <property type="entry name" value="PROBABLE PHOSPHOLIPID-TRANSPORTING ATPASE"/>
    <property type="match status" value="1"/>
</dbReference>
<evidence type="ECO:0000256" key="7">
    <source>
        <dbReference type="ARBA" id="ARBA00022842"/>
    </source>
</evidence>
<feature type="binding site" evidence="15">
    <location>
        <position position="472"/>
    </location>
    <ligand>
        <name>Mg(2+)</name>
        <dbReference type="ChEBI" id="CHEBI:18420"/>
    </ligand>
</feature>
<gene>
    <name evidence="20" type="ORF">U9M48_041377</name>
</gene>
<dbReference type="FunFam" id="2.70.150.10:FF:000023">
    <property type="entry name" value="Phospholipid-transporting ATPase"/>
    <property type="match status" value="1"/>
</dbReference>
<dbReference type="Proteomes" id="UP001341281">
    <property type="component" value="Chromosome 10"/>
</dbReference>
<comment type="similarity">
    <text evidence="2 16">Belongs to the cation transport ATPase (P-type) (TC 3.A.3) family. Type IV subfamily.</text>
</comment>
<keyword evidence="6 14" id="KW-0067">ATP-binding</keyword>
<dbReference type="InterPro" id="IPR032630">
    <property type="entry name" value="P_typ_ATPase_c"/>
</dbReference>
<evidence type="ECO:0000256" key="17">
    <source>
        <dbReference type="SAM" id="MobiDB-lite"/>
    </source>
</evidence>
<accession>A0AAQ3UN77</accession>
<dbReference type="InterPro" id="IPR001757">
    <property type="entry name" value="P_typ_ATPase"/>
</dbReference>
<keyword evidence="9 16" id="KW-1133">Transmembrane helix</keyword>
<evidence type="ECO:0000256" key="3">
    <source>
        <dbReference type="ARBA" id="ARBA00022692"/>
    </source>
</evidence>
<dbReference type="Gene3D" id="3.40.50.1000">
    <property type="entry name" value="HAD superfamily/HAD-like"/>
    <property type="match status" value="1"/>
</dbReference>
<dbReference type="InterPro" id="IPR044492">
    <property type="entry name" value="P_typ_ATPase_HD_dom"/>
</dbReference>
<feature type="binding site" evidence="15">
    <location>
        <position position="470"/>
    </location>
    <ligand>
        <name>Mg(2+)</name>
        <dbReference type="ChEBI" id="CHEBI:18420"/>
    </ligand>
</feature>
<dbReference type="SFLD" id="SFLDS00003">
    <property type="entry name" value="Haloacid_Dehalogenase"/>
    <property type="match status" value="1"/>
</dbReference>
<keyword evidence="4 15" id="KW-0479">Metal-binding</keyword>
<dbReference type="GO" id="GO:0005886">
    <property type="term" value="C:plasma membrane"/>
    <property type="evidence" value="ECO:0007669"/>
    <property type="project" value="TreeGrafter"/>
</dbReference>
<dbReference type="Gene3D" id="2.70.150.10">
    <property type="entry name" value="Calcium-transporting ATPase, cytoplasmic transduction domain A"/>
    <property type="match status" value="1"/>
</dbReference>
<feature type="binding site" evidence="14">
    <location>
        <position position="652"/>
    </location>
    <ligand>
        <name>ATP</name>
        <dbReference type="ChEBI" id="CHEBI:30616"/>
    </ligand>
</feature>
<feature type="binding site" evidence="14">
    <location>
        <position position="471"/>
    </location>
    <ligand>
        <name>ATP</name>
        <dbReference type="ChEBI" id="CHEBI:30616"/>
    </ligand>
</feature>
<dbReference type="Pfam" id="PF16212">
    <property type="entry name" value="PhoLip_ATPase_C"/>
    <property type="match status" value="1"/>
</dbReference>
<feature type="transmembrane region" description="Helical" evidence="16">
    <location>
        <begin position="1082"/>
        <end position="1102"/>
    </location>
</feature>
<feature type="transmembrane region" description="Helical" evidence="16">
    <location>
        <begin position="1109"/>
        <end position="1127"/>
    </location>
</feature>
<dbReference type="NCBIfam" id="TIGR01494">
    <property type="entry name" value="ATPase_P-type"/>
    <property type="match status" value="1"/>
</dbReference>
<dbReference type="EMBL" id="CP144754">
    <property type="protein sequence ID" value="WVZ95643.1"/>
    <property type="molecule type" value="Genomic_DNA"/>
</dbReference>
<dbReference type="GO" id="GO:0045332">
    <property type="term" value="P:phospholipid translocation"/>
    <property type="evidence" value="ECO:0007669"/>
    <property type="project" value="TreeGrafter"/>
</dbReference>
<dbReference type="SUPFAM" id="SSF56784">
    <property type="entry name" value="HAD-like"/>
    <property type="match status" value="1"/>
</dbReference>
<dbReference type="GO" id="GO:0016887">
    <property type="term" value="F:ATP hydrolysis activity"/>
    <property type="evidence" value="ECO:0007669"/>
    <property type="project" value="InterPro"/>
</dbReference>
<feature type="binding site" evidence="14">
    <location>
        <position position="769"/>
    </location>
    <ligand>
        <name>ATP</name>
        <dbReference type="ChEBI" id="CHEBI:30616"/>
    </ligand>
</feature>
<feature type="binding site" evidence="14">
    <location>
        <position position="904"/>
    </location>
    <ligand>
        <name>ATP</name>
        <dbReference type="ChEBI" id="CHEBI:30616"/>
    </ligand>
</feature>
<reference evidence="20 21" key="1">
    <citation type="submission" date="2024-02" db="EMBL/GenBank/DDBJ databases">
        <title>High-quality chromosome-scale genome assembly of Pensacola bahiagrass (Paspalum notatum Flugge var. saurae).</title>
        <authorList>
            <person name="Vega J.M."/>
            <person name="Podio M."/>
            <person name="Orjuela J."/>
            <person name="Siena L.A."/>
            <person name="Pessino S.C."/>
            <person name="Combes M.C."/>
            <person name="Mariac C."/>
            <person name="Albertini E."/>
            <person name="Pupilli F."/>
            <person name="Ortiz J.P.A."/>
            <person name="Leblanc O."/>
        </authorList>
    </citation>
    <scope>NUCLEOTIDE SEQUENCE [LARGE SCALE GENOMIC DNA]</scope>
    <source>
        <strain evidence="20">R1</strain>
        <tissue evidence="20">Leaf</tissue>
    </source>
</reference>
<dbReference type="PROSITE" id="PS00154">
    <property type="entry name" value="ATPASE_E1_E2"/>
    <property type="match status" value="1"/>
</dbReference>
<dbReference type="Pfam" id="PF16209">
    <property type="entry name" value="PhoLip_ATPase_N"/>
    <property type="match status" value="1"/>
</dbReference>
<comment type="cofactor">
    <cofactor evidence="15">
        <name>Mg(2+)</name>
        <dbReference type="ChEBI" id="CHEBI:18420"/>
    </cofactor>
</comment>
<feature type="binding site" evidence="14">
    <location>
        <position position="874"/>
    </location>
    <ligand>
        <name>ATP</name>
        <dbReference type="ChEBI" id="CHEBI:30616"/>
    </ligand>
</feature>
<feature type="binding site" evidence="14">
    <location>
        <position position="768"/>
    </location>
    <ligand>
        <name>ATP</name>
        <dbReference type="ChEBI" id="CHEBI:30616"/>
    </ligand>
</feature>
<feature type="transmembrane region" description="Helical" evidence="16">
    <location>
        <begin position="990"/>
        <end position="1010"/>
    </location>
</feature>
<evidence type="ECO:0000256" key="14">
    <source>
        <dbReference type="PIRSR" id="PIRSR606539-2"/>
    </source>
</evidence>
<feature type="domain" description="P-type ATPase N-terminal" evidence="18">
    <location>
        <begin position="79"/>
        <end position="131"/>
    </location>
</feature>
<evidence type="ECO:0000256" key="12">
    <source>
        <dbReference type="ARBA" id="ARBA00054150"/>
    </source>
</evidence>
<evidence type="ECO:0000256" key="4">
    <source>
        <dbReference type="ARBA" id="ARBA00022723"/>
    </source>
</evidence>
<proteinExistence type="inferred from homology"/>
<evidence type="ECO:0000256" key="2">
    <source>
        <dbReference type="ARBA" id="ARBA00008109"/>
    </source>
</evidence>
<dbReference type="GO" id="GO:1901703">
    <property type="term" value="P:protein localization involved in auxin polar transport"/>
    <property type="evidence" value="ECO:0007669"/>
    <property type="project" value="UniProtKB-ARBA"/>
</dbReference>
<feature type="binding site" evidence="14">
    <location>
        <position position="582"/>
    </location>
    <ligand>
        <name>ATP</name>
        <dbReference type="ChEBI" id="CHEBI:30616"/>
    </ligand>
</feature>
<keyword evidence="10 16" id="KW-0472">Membrane</keyword>
<feature type="transmembrane region" description="Helical" evidence="16">
    <location>
        <begin position="132"/>
        <end position="149"/>
    </location>
</feature>
<dbReference type="SUPFAM" id="SSF81665">
    <property type="entry name" value="Calcium ATPase, transmembrane domain M"/>
    <property type="match status" value="1"/>
</dbReference>
<feature type="binding site" evidence="14">
    <location>
        <position position="767"/>
    </location>
    <ligand>
        <name>ATP</name>
        <dbReference type="ChEBI" id="CHEBI:30616"/>
    </ligand>
</feature>
<evidence type="ECO:0000256" key="10">
    <source>
        <dbReference type="ARBA" id="ARBA00023136"/>
    </source>
</evidence>
<feature type="compositionally biased region" description="Basic residues" evidence="17">
    <location>
        <begin position="14"/>
        <end position="24"/>
    </location>
</feature>
<evidence type="ECO:0000256" key="11">
    <source>
        <dbReference type="ARBA" id="ARBA00034036"/>
    </source>
</evidence>
<dbReference type="InterPro" id="IPR036412">
    <property type="entry name" value="HAD-like_sf"/>
</dbReference>
<feature type="transmembrane region" description="Helical" evidence="16">
    <location>
        <begin position="341"/>
        <end position="363"/>
    </location>
</feature>
<name>A0AAQ3UN77_PASNO</name>
<dbReference type="Gene3D" id="3.40.1110.10">
    <property type="entry name" value="Calcium-transporting ATPase, cytoplasmic domain N"/>
    <property type="match status" value="1"/>
</dbReference>
<feature type="region of interest" description="Disordered" evidence="17">
    <location>
        <begin position="1"/>
        <end position="24"/>
    </location>
</feature>
<dbReference type="SFLD" id="SFLDF00027">
    <property type="entry name" value="p-type_atpase"/>
    <property type="match status" value="1"/>
</dbReference>
<dbReference type="AlphaFoldDB" id="A0AAQ3UN77"/>
<dbReference type="SUPFAM" id="SSF81660">
    <property type="entry name" value="Metal cation-transporting ATPase, ATP-binding domain N"/>
    <property type="match status" value="1"/>
</dbReference>
<dbReference type="Pfam" id="PF13246">
    <property type="entry name" value="Cation_ATPase"/>
    <property type="match status" value="1"/>
</dbReference>
<dbReference type="InterPro" id="IPR023214">
    <property type="entry name" value="HAD_sf"/>
</dbReference>